<evidence type="ECO:0000313" key="2">
    <source>
        <dbReference type="Proteomes" id="UP000016842"/>
    </source>
</evidence>
<dbReference type="PATRIC" id="fig|1337887.3.peg.4815"/>
<dbReference type="AlphaFoldDB" id="U4VBK6"/>
<dbReference type="Proteomes" id="UP000016842">
    <property type="component" value="Unassembled WGS sequence"/>
</dbReference>
<accession>U4VBK6</accession>
<comment type="caution">
    <text evidence="1">The sequence shown here is derived from an EMBL/GenBank/DDBJ whole genome shotgun (WGS) entry which is preliminary data.</text>
</comment>
<name>U4VBK6_9HYPH</name>
<organism evidence="1 2">
    <name type="scientific">Brucella intermedia 229E</name>
    <dbReference type="NCBI Taxonomy" id="1337887"/>
    <lineage>
        <taxon>Bacteria</taxon>
        <taxon>Pseudomonadati</taxon>
        <taxon>Pseudomonadota</taxon>
        <taxon>Alphaproteobacteria</taxon>
        <taxon>Hyphomicrobiales</taxon>
        <taxon>Brucellaceae</taxon>
        <taxon>Brucella/Ochrobactrum group</taxon>
        <taxon>Brucella</taxon>
    </lineage>
</organism>
<proteinExistence type="predicted"/>
<protein>
    <submittedName>
        <fullName evidence="1">Uncharacterized protein</fullName>
    </submittedName>
</protein>
<gene>
    <name evidence="1" type="ORF">Q644_06995</name>
</gene>
<sequence>MDVPVSDVLQSLRERAPWPVGGRRILADIGIARGRGWQNTLQKLGESPKKSEEKIDELVEALKSHQICGEKLVSFFKLDTADIAAVREKLFAIDVPETVFSKYYPATLSEAGGLKDAPAGLVLTSVEENEKGIGLIFSSARVTTIREHIDVDALSDGSDTAFDDYEEIIGIKTVRFHAFDVIWIPTSGDTLDVRIDFPEGTLSEIAVAARKLALTQFAKLTGVAMPEPVNVFPLIDKMYSDGTEGGTVVELGFGTTTASLKNEKMRRRKMDLRSETYHKGGKAALDTPIEPFKLSIRWHRVIGKKLNSEPELSVNSTSRAAGSANPPVLDRVVIRKCMGHEDYEYVRSRIAHHLGS</sequence>
<reference evidence="1 2" key="1">
    <citation type="journal article" date="2014" name="FEMS Microbiol. Lett.">
        <title>Genome sequencing analysis reveals virulence-related gene content of Ochrobactrum intermedium strain 229E, a urease-positive strain isolated from the human gastric niche.</title>
        <authorList>
            <person name="Kulkarni G.J."/>
            <person name="Shetty S."/>
            <person name="Dharne M.S."/>
            <person name="Shouche Y.S."/>
        </authorList>
    </citation>
    <scope>NUCLEOTIDE SEQUENCE [LARGE SCALE GENOMIC DNA]</scope>
    <source>
        <strain evidence="1 2">229E</strain>
    </source>
</reference>
<evidence type="ECO:0000313" key="1">
    <source>
        <dbReference type="EMBL" id="ERM00086.1"/>
    </source>
</evidence>
<dbReference type="EMBL" id="ASXJ01000343">
    <property type="protein sequence ID" value="ERM00086.1"/>
    <property type="molecule type" value="Genomic_DNA"/>
</dbReference>